<dbReference type="InterPro" id="IPR039727">
    <property type="entry name" value="SE/Ars2"/>
</dbReference>
<accession>A0A075ATM3</accession>
<comment type="similarity">
    <text evidence="2">Belongs to the ARS2 family.</text>
</comment>
<dbReference type="InterPro" id="IPR035979">
    <property type="entry name" value="RBD_domain_sf"/>
</dbReference>
<dbReference type="HOGENOM" id="CLU_487578_0_0_1"/>
<sequence length="559" mass="64462">MTSDVESRRSVSPENFRREEVNILQEEAGRVIPNRQKRVQELAKIDVVLPLAKFLEFLDPSINEEEALAYYKSYKGNVARQLLSKYFHGHKDEPWQMEQVLNLYEEFIQQYQMGMFQGLDLDDSEVQNKNNENGTESQISELILTPGLMPASLQMPHSITLRLVPSTVSREDILSVCNKLPGFKYISIGAADPKRKHIRYCWVVFDESQDLKVAMNILENETLNNEKIYCSVTKSSYQKIFFAPPEASEISRVEIDLKQSKDISVALCKKYTIDYPFGALDLTDALDLHLVFLRNVFCLCYYQGKFYDSREELIFRSGNVIARQKSEEEKPVDFEQWKKSIDEQYNKFTQVIDNEKAVELGLVTDFEAEEKYRCAICPKLFKGEEFTRKHLLSKHVPEYVESLKAFNAYIKDPLRPMPSLEPISLNALDSLKAPSWTHYGKRHHQIVKGSITDVTEITVHLLQEALSEKKENHQFHQIHQDLENREAFMNVPIDADLPGSGQHYCVECASQEKVASKFDIDRLKELKNAPYTQEEAELAAGLGRDTRMAKSVNEMMEVL</sequence>
<dbReference type="SUPFAM" id="SSF54928">
    <property type="entry name" value="RNA-binding domain, RBD"/>
    <property type="match status" value="1"/>
</dbReference>
<proteinExistence type="inferred from homology"/>
<dbReference type="EMBL" id="ML005089">
    <property type="protein sequence ID" value="RKP20268.1"/>
    <property type="molecule type" value="Genomic_DNA"/>
</dbReference>
<evidence type="ECO:0000256" key="1">
    <source>
        <dbReference type="ARBA" id="ARBA00004123"/>
    </source>
</evidence>
<dbReference type="CDD" id="cd00590">
    <property type="entry name" value="RRM_SF"/>
    <property type="match status" value="1"/>
</dbReference>
<dbReference type="Pfam" id="PF04959">
    <property type="entry name" value="ARS2"/>
    <property type="match status" value="1"/>
</dbReference>
<organism evidence="5 7">
    <name type="scientific">Rozella allomycis (strain CSF55)</name>
    <dbReference type="NCBI Taxonomy" id="988480"/>
    <lineage>
        <taxon>Eukaryota</taxon>
        <taxon>Fungi</taxon>
        <taxon>Fungi incertae sedis</taxon>
        <taxon>Cryptomycota</taxon>
        <taxon>Cryptomycota incertae sedis</taxon>
        <taxon>Rozella</taxon>
    </lineage>
</organism>
<dbReference type="AlphaFoldDB" id="A0A075ATM3"/>
<evidence type="ECO:0000313" key="5">
    <source>
        <dbReference type="EMBL" id="EPZ33573.1"/>
    </source>
</evidence>
<reference evidence="5 7" key="1">
    <citation type="journal article" date="2013" name="Curr. Biol.">
        <title>Shared signatures of parasitism and phylogenomics unite Cryptomycota and microsporidia.</title>
        <authorList>
            <person name="James T.Y."/>
            <person name="Pelin A."/>
            <person name="Bonen L."/>
            <person name="Ahrendt S."/>
            <person name="Sain D."/>
            <person name="Corradi N."/>
            <person name="Stajich J.E."/>
        </authorList>
    </citation>
    <scope>NUCLEOTIDE SEQUENCE [LARGE SCALE GENOMIC DNA]</scope>
    <source>
        <strain evidence="5 7">CSF55</strain>
        <strain evidence="5 7">CSF55</strain>
    </source>
</reference>
<dbReference type="Gene3D" id="3.30.160.60">
    <property type="entry name" value="Classic Zinc Finger"/>
    <property type="match status" value="1"/>
</dbReference>
<evidence type="ECO:0000259" key="4">
    <source>
        <dbReference type="PROSITE" id="PS00028"/>
    </source>
</evidence>
<dbReference type="STRING" id="988480.A0A075ATM3"/>
<dbReference type="PANTHER" id="PTHR13165">
    <property type="entry name" value="ARSENITE-RESISTANCE PROTEIN 2"/>
    <property type="match status" value="1"/>
</dbReference>
<reference evidence="6" key="3">
    <citation type="submission" date="2018-08" db="EMBL/GenBank/DDBJ databases">
        <title>Leveraging single-cell genomics to expand the Fungal Tree of Life.</title>
        <authorList>
            <consortium name="DOE Joint Genome Institute"/>
            <person name="Ahrendt S.R."/>
            <person name="Quandt C.A."/>
            <person name="Ciobanu D."/>
            <person name="Clum A."/>
            <person name="Salamov A."/>
            <person name="Andreopoulos B."/>
            <person name="Cheng J.-F."/>
            <person name="Woyke T."/>
            <person name="Pelin A."/>
            <person name="Henrissat B."/>
            <person name="Reynolds N."/>
            <person name="Benny G.L."/>
            <person name="Smith M.E."/>
            <person name="James T.Y."/>
            <person name="Grigoriev I.V."/>
        </authorList>
    </citation>
    <scope>NUCLEOTIDE SEQUENCE</scope>
    <source>
        <strain evidence="6">CSF55</strain>
    </source>
</reference>
<dbReference type="GO" id="GO:0031053">
    <property type="term" value="P:primary miRNA processing"/>
    <property type="evidence" value="ECO:0007669"/>
    <property type="project" value="TreeGrafter"/>
</dbReference>
<keyword evidence="7" id="KW-1185">Reference proteome</keyword>
<dbReference type="OrthoDB" id="24683at2759"/>
<comment type="subcellular location">
    <subcellularLocation>
        <location evidence="1">Nucleus</location>
    </subcellularLocation>
</comment>
<reference evidence="8" key="2">
    <citation type="journal article" date="2018" name="Nat. Microbiol.">
        <title>Leveraging single-cell genomics to expand the fungal tree of life.</title>
        <authorList>
            <person name="Ahrendt S.R."/>
            <person name="Quandt C.A."/>
            <person name="Ciobanu D."/>
            <person name="Clum A."/>
            <person name="Salamov A."/>
            <person name="Andreopoulos B."/>
            <person name="Cheng J.F."/>
            <person name="Woyke T."/>
            <person name="Pelin A."/>
            <person name="Henrissat B."/>
            <person name="Reynolds N.K."/>
            <person name="Benny G.L."/>
            <person name="Smith M.E."/>
            <person name="James T.Y."/>
            <person name="Grigoriev I.V."/>
        </authorList>
    </citation>
    <scope>NUCLEOTIDE SEQUENCE [LARGE SCALE GENOMIC DNA]</scope>
    <source>
        <strain evidence="8">CSF55</strain>
    </source>
</reference>
<evidence type="ECO:0000256" key="2">
    <source>
        <dbReference type="ARBA" id="ARBA00005407"/>
    </source>
</evidence>
<dbReference type="Proteomes" id="UP000030755">
    <property type="component" value="Unassembled WGS sequence"/>
</dbReference>
<dbReference type="GO" id="GO:0016604">
    <property type="term" value="C:nuclear body"/>
    <property type="evidence" value="ECO:0007669"/>
    <property type="project" value="TreeGrafter"/>
</dbReference>
<dbReference type="GO" id="GO:0003676">
    <property type="term" value="F:nucleic acid binding"/>
    <property type="evidence" value="ECO:0007669"/>
    <property type="project" value="InterPro"/>
</dbReference>
<evidence type="ECO:0000313" key="8">
    <source>
        <dbReference type="Proteomes" id="UP000281549"/>
    </source>
</evidence>
<gene>
    <name evidence="5" type="ORF">O9G_000348</name>
    <name evidence="6" type="ORF">ROZALSC1DRAFT_28224</name>
</gene>
<keyword evidence="3" id="KW-0539">Nucleus</keyword>
<protein>
    <submittedName>
        <fullName evidence="5">Zinc finger, C2H2 domain-containing protein</fullName>
    </submittedName>
</protein>
<dbReference type="InterPro" id="IPR013087">
    <property type="entry name" value="Znf_C2H2_type"/>
</dbReference>
<dbReference type="PROSITE" id="PS00028">
    <property type="entry name" value="ZINC_FINGER_C2H2_1"/>
    <property type="match status" value="1"/>
</dbReference>
<evidence type="ECO:0000256" key="3">
    <source>
        <dbReference type="ARBA" id="ARBA00023242"/>
    </source>
</evidence>
<evidence type="ECO:0000313" key="6">
    <source>
        <dbReference type="EMBL" id="RKP20268.1"/>
    </source>
</evidence>
<feature type="domain" description="C2H2-type" evidence="4">
    <location>
        <begin position="374"/>
        <end position="395"/>
    </location>
</feature>
<dbReference type="EMBL" id="KE561047">
    <property type="protein sequence ID" value="EPZ33573.1"/>
    <property type="molecule type" value="Genomic_DNA"/>
</dbReference>
<name>A0A075ATM3_ROZAC</name>
<dbReference type="InterPro" id="IPR007042">
    <property type="entry name" value="SERRATE/Ars2_C"/>
</dbReference>
<dbReference type="Proteomes" id="UP000281549">
    <property type="component" value="Unassembled WGS sequence"/>
</dbReference>
<dbReference type="PANTHER" id="PTHR13165:SF0">
    <property type="entry name" value="SERRATE RNA EFFECTOR MOLECULE HOMOLOG"/>
    <property type="match status" value="1"/>
</dbReference>
<evidence type="ECO:0000313" key="7">
    <source>
        <dbReference type="Proteomes" id="UP000030755"/>
    </source>
</evidence>